<gene>
    <name evidence="1" type="ORF">H8Q88_17705</name>
</gene>
<reference evidence="1" key="1">
    <citation type="submission" date="2020-08" db="EMBL/GenBank/DDBJ databases">
        <title>Genome Sequencing and Pan-Genome Analysis of Migratory bird Vibrio Strains, Inner Mongolia.</title>
        <authorList>
            <person name="Zheng L."/>
        </authorList>
    </citation>
    <scope>NUCLEOTIDE SEQUENCE</scope>
    <source>
        <strain evidence="1">M13F</strain>
    </source>
</reference>
<dbReference type="Proteomes" id="UP000615796">
    <property type="component" value="Unassembled WGS sequence"/>
</dbReference>
<keyword evidence="2" id="KW-1185">Reference proteome</keyword>
<proteinExistence type="predicted"/>
<organism evidence="1 2">
    <name type="scientific">Vibrio metschnikovii</name>
    <dbReference type="NCBI Taxonomy" id="28172"/>
    <lineage>
        <taxon>Bacteria</taxon>
        <taxon>Pseudomonadati</taxon>
        <taxon>Pseudomonadota</taxon>
        <taxon>Gammaproteobacteria</taxon>
        <taxon>Vibrionales</taxon>
        <taxon>Vibrionaceae</taxon>
        <taxon>Vibrio</taxon>
    </lineage>
</organism>
<name>A0A9X0UKB4_VIBME</name>
<accession>A0A9X0UKB4</accession>
<dbReference type="AlphaFoldDB" id="A0A9X0UKB4"/>
<protein>
    <submittedName>
        <fullName evidence="1">Uncharacterized protein</fullName>
    </submittedName>
</protein>
<sequence>MNEQITNKSKELESDGYCYQLNVLANQEFSSSNPKQVFLVNSKSPLTKGDMISLPIELSDDDIKKNVSKYRSYSILKATHHLDKPFAVLEILSQNKIIVEKEISNRLVEIDLPQPECSGDEKA</sequence>
<evidence type="ECO:0000313" key="1">
    <source>
        <dbReference type="EMBL" id="MBC5852741.1"/>
    </source>
</evidence>
<dbReference type="EMBL" id="JACRUP010000018">
    <property type="protein sequence ID" value="MBC5852741.1"/>
    <property type="molecule type" value="Genomic_DNA"/>
</dbReference>
<comment type="caution">
    <text evidence="1">The sequence shown here is derived from an EMBL/GenBank/DDBJ whole genome shotgun (WGS) entry which is preliminary data.</text>
</comment>
<evidence type="ECO:0000313" key="2">
    <source>
        <dbReference type="Proteomes" id="UP000615796"/>
    </source>
</evidence>
<dbReference type="RefSeq" id="WP_187027005.1">
    <property type="nucleotide sequence ID" value="NZ_JACRUP010000018.1"/>
</dbReference>